<keyword evidence="6" id="KW-0539">Nucleus</keyword>
<sequence length="114" mass="12739">SDDEPTSSSSSQTEAKSETPVNSPGSATKPAGSSKESVRSRQSSADEVDKDEAYRERRRKNNEAAKRSRDARRAKEDDIALRAALLERENLQLKVELAQLKQETSRLRCLLYNS</sequence>
<evidence type="ECO:0000259" key="8">
    <source>
        <dbReference type="PROSITE" id="PS50217"/>
    </source>
</evidence>
<dbReference type="InterPro" id="IPR004827">
    <property type="entry name" value="bZIP"/>
</dbReference>
<evidence type="ECO:0000313" key="9">
    <source>
        <dbReference type="EMBL" id="RNA15628.1"/>
    </source>
</evidence>
<dbReference type="SMART" id="SM00338">
    <property type="entry name" value="BRLZ"/>
    <property type="match status" value="1"/>
</dbReference>
<evidence type="ECO:0000256" key="7">
    <source>
        <dbReference type="SAM" id="MobiDB-lite"/>
    </source>
</evidence>
<keyword evidence="5" id="KW-0804">Transcription</keyword>
<keyword evidence="10" id="KW-1185">Reference proteome</keyword>
<reference evidence="9 10" key="1">
    <citation type="journal article" date="2018" name="Sci. Rep.">
        <title>Genomic signatures of local adaptation to the degree of environmental predictability in rotifers.</title>
        <authorList>
            <person name="Franch-Gras L."/>
            <person name="Hahn C."/>
            <person name="Garcia-Roger E.M."/>
            <person name="Carmona M.J."/>
            <person name="Serra M."/>
            <person name="Gomez A."/>
        </authorList>
    </citation>
    <scope>NUCLEOTIDE SEQUENCE [LARGE SCALE GENOMIC DNA]</scope>
    <source>
        <strain evidence="9">HYR1</strain>
    </source>
</reference>
<comment type="caution">
    <text evidence="9">The sequence shown here is derived from an EMBL/GenBank/DDBJ whole genome shotgun (WGS) entry which is preliminary data.</text>
</comment>
<evidence type="ECO:0000256" key="1">
    <source>
        <dbReference type="ARBA" id="ARBA00004123"/>
    </source>
</evidence>
<dbReference type="SUPFAM" id="SSF57959">
    <property type="entry name" value="Leucine zipper domain"/>
    <property type="match status" value="1"/>
</dbReference>
<dbReference type="Gene3D" id="1.20.5.170">
    <property type="match status" value="1"/>
</dbReference>
<feature type="non-terminal residue" evidence="9">
    <location>
        <position position="1"/>
    </location>
</feature>
<name>A0A3M7QXB2_BRAPC</name>
<dbReference type="GO" id="GO:0000981">
    <property type="term" value="F:DNA-binding transcription factor activity, RNA polymerase II-specific"/>
    <property type="evidence" value="ECO:0007669"/>
    <property type="project" value="TreeGrafter"/>
</dbReference>
<dbReference type="Pfam" id="PF07716">
    <property type="entry name" value="bZIP_2"/>
    <property type="match status" value="1"/>
</dbReference>
<accession>A0A3M7QXB2</accession>
<dbReference type="PANTHER" id="PTHR11988">
    <property type="entry name" value="THYROTROPH EMBRYONIC FACTOR RELATED"/>
    <property type="match status" value="1"/>
</dbReference>
<evidence type="ECO:0000313" key="10">
    <source>
        <dbReference type="Proteomes" id="UP000276133"/>
    </source>
</evidence>
<dbReference type="InterPro" id="IPR046347">
    <property type="entry name" value="bZIP_sf"/>
</dbReference>
<dbReference type="CDD" id="cd14695">
    <property type="entry name" value="bZIP_HLF"/>
    <property type="match status" value="1"/>
</dbReference>
<proteinExistence type="inferred from homology"/>
<dbReference type="FunFam" id="1.20.5.170:FF:000025">
    <property type="entry name" value="nuclear factor interleukin-3-regulated protein-like"/>
    <property type="match status" value="1"/>
</dbReference>
<dbReference type="AlphaFoldDB" id="A0A3M7QXB2"/>
<comment type="subcellular location">
    <subcellularLocation>
        <location evidence="1">Nucleus</location>
    </subcellularLocation>
</comment>
<feature type="domain" description="BZIP" evidence="8">
    <location>
        <begin position="51"/>
        <end position="108"/>
    </location>
</feature>
<evidence type="ECO:0000256" key="4">
    <source>
        <dbReference type="ARBA" id="ARBA00023125"/>
    </source>
</evidence>
<dbReference type="PROSITE" id="PS50217">
    <property type="entry name" value="BZIP"/>
    <property type="match status" value="1"/>
</dbReference>
<keyword evidence="4" id="KW-0238">DNA-binding</keyword>
<feature type="region of interest" description="Disordered" evidence="7">
    <location>
        <begin position="1"/>
        <end position="76"/>
    </location>
</feature>
<evidence type="ECO:0000256" key="2">
    <source>
        <dbReference type="ARBA" id="ARBA00006079"/>
    </source>
</evidence>
<dbReference type="STRING" id="10195.A0A3M7QXB2"/>
<comment type="similarity">
    <text evidence="2">Belongs to the bZIP family. NFIL3 subfamily.</text>
</comment>
<dbReference type="InterPro" id="IPR040223">
    <property type="entry name" value="PAR_bZIP"/>
</dbReference>
<feature type="compositionally biased region" description="Basic and acidic residues" evidence="7">
    <location>
        <begin position="51"/>
        <end position="76"/>
    </location>
</feature>
<dbReference type="GO" id="GO:0000978">
    <property type="term" value="F:RNA polymerase II cis-regulatory region sequence-specific DNA binding"/>
    <property type="evidence" value="ECO:0007669"/>
    <property type="project" value="TreeGrafter"/>
</dbReference>
<evidence type="ECO:0000256" key="5">
    <source>
        <dbReference type="ARBA" id="ARBA00023163"/>
    </source>
</evidence>
<evidence type="ECO:0000256" key="6">
    <source>
        <dbReference type="ARBA" id="ARBA00023242"/>
    </source>
</evidence>
<gene>
    <name evidence="9" type="ORF">BpHYR1_018240</name>
</gene>
<dbReference type="GO" id="GO:0005634">
    <property type="term" value="C:nucleus"/>
    <property type="evidence" value="ECO:0007669"/>
    <property type="project" value="UniProtKB-SubCell"/>
</dbReference>
<protein>
    <submittedName>
        <fullName evidence="9">Cell death specification 2</fullName>
    </submittedName>
</protein>
<organism evidence="9 10">
    <name type="scientific">Brachionus plicatilis</name>
    <name type="common">Marine rotifer</name>
    <name type="synonym">Brachionus muelleri</name>
    <dbReference type="NCBI Taxonomy" id="10195"/>
    <lineage>
        <taxon>Eukaryota</taxon>
        <taxon>Metazoa</taxon>
        <taxon>Spiralia</taxon>
        <taxon>Gnathifera</taxon>
        <taxon>Rotifera</taxon>
        <taxon>Eurotatoria</taxon>
        <taxon>Monogononta</taxon>
        <taxon>Pseudotrocha</taxon>
        <taxon>Ploima</taxon>
        <taxon>Brachionidae</taxon>
        <taxon>Brachionus</taxon>
    </lineage>
</organism>
<dbReference type="Proteomes" id="UP000276133">
    <property type="component" value="Unassembled WGS sequence"/>
</dbReference>
<evidence type="ECO:0000256" key="3">
    <source>
        <dbReference type="ARBA" id="ARBA00023015"/>
    </source>
</evidence>
<keyword evidence="3" id="KW-0805">Transcription regulation</keyword>
<dbReference type="EMBL" id="REGN01004917">
    <property type="protein sequence ID" value="RNA15628.1"/>
    <property type="molecule type" value="Genomic_DNA"/>
</dbReference>
<dbReference type="PANTHER" id="PTHR11988:SF56">
    <property type="entry name" value="TRANSCRIPTION FACTOR CES-2"/>
    <property type="match status" value="1"/>
</dbReference>